<dbReference type="InterPro" id="IPR036388">
    <property type="entry name" value="WH-like_DNA-bd_sf"/>
</dbReference>
<dbReference type="HOGENOM" id="CLU_000445_30_4_9"/>
<evidence type="ECO:0000256" key="7">
    <source>
        <dbReference type="ARBA" id="ARBA00024867"/>
    </source>
</evidence>
<dbReference type="InterPro" id="IPR016032">
    <property type="entry name" value="Sig_transdc_resp-reg_C-effctor"/>
</dbReference>
<feature type="domain" description="OmpR/PhoB-type" evidence="11">
    <location>
        <begin position="132"/>
        <end position="231"/>
    </location>
</feature>
<evidence type="ECO:0000256" key="5">
    <source>
        <dbReference type="ARBA" id="ARBA00023125"/>
    </source>
</evidence>
<evidence type="ECO:0000256" key="8">
    <source>
        <dbReference type="PROSITE-ProRule" id="PRU00169"/>
    </source>
</evidence>
<dbReference type="Proteomes" id="UP000000272">
    <property type="component" value="Chromosome"/>
</dbReference>
<dbReference type="InterPro" id="IPR039420">
    <property type="entry name" value="WalR-like"/>
</dbReference>
<dbReference type="EMBL" id="CP002131">
    <property type="protein sequence ID" value="ADL07068.1"/>
    <property type="molecule type" value="Genomic_DNA"/>
</dbReference>
<dbReference type="Gene3D" id="3.40.50.2300">
    <property type="match status" value="1"/>
</dbReference>
<evidence type="ECO:0000259" key="10">
    <source>
        <dbReference type="PROSITE" id="PS50110"/>
    </source>
</evidence>
<dbReference type="GO" id="GO:0032993">
    <property type="term" value="C:protein-DNA complex"/>
    <property type="evidence" value="ECO:0007669"/>
    <property type="project" value="TreeGrafter"/>
</dbReference>
<dbReference type="PANTHER" id="PTHR48111">
    <property type="entry name" value="REGULATOR OF RPOS"/>
    <property type="match status" value="1"/>
</dbReference>
<feature type="DNA-binding region" description="OmpR/PhoB-type" evidence="9">
    <location>
        <begin position="132"/>
        <end position="231"/>
    </location>
</feature>
<dbReference type="KEGG" id="toc:Toce_0285"/>
<dbReference type="RefSeq" id="WP_013275119.1">
    <property type="nucleotide sequence ID" value="NC_014377.1"/>
</dbReference>
<dbReference type="SMART" id="SM00862">
    <property type="entry name" value="Trans_reg_C"/>
    <property type="match status" value="1"/>
</dbReference>
<dbReference type="OrthoDB" id="9790454at2"/>
<dbReference type="Pfam" id="PF00072">
    <property type="entry name" value="Response_reg"/>
    <property type="match status" value="1"/>
</dbReference>
<gene>
    <name evidence="12" type="ordered locus">Toce_0285</name>
</gene>
<dbReference type="FunFam" id="3.40.50.2300:FF:000001">
    <property type="entry name" value="DNA-binding response regulator PhoB"/>
    <property type="match status" value="1"/>
</dbReference>
<dbReference type="CDD" id="cd00383">
    <property type="entry name" value="trans_reg_C"/>
    <property type="match status" value="1"/>
</dbReference>
<evidence type="ECO:0000256" key="4">
    <source>
        <dbReference type="ARBA" id="ARBA00023015"/>
    </source>
</evidence>
<dbReference type="AlphaFoldDB" id="D9S0Q4"/>
<dbReference type="FunFam" id="1.10.10.10:FF:000018">
    <property type="entry name" value="DNA-binding response regulator ResD"/>
    <property type="match status" value="1"/>
</dbReference>
<keyword evidence="13" id="KW-1185">Reference proteome</keyword>
<sequence length="233" mass="26636">MQQLSCGRILVVEDEDSIRRFIVINLKRNGYEVIEAASGEEALMKAMEGKPDLVVLDVMLPGMDGFEVCRLLREKLPDMAVIMLTARGQDIDKIMGLELGADDYVVKPFNPLELTARIRAVLRRIRKAGLEDEKISSGPFMLDLKGHRVLKKGEELDLTPREFDLMALFMKNPGKAFSRDEILNAVWGADYVGDPKTVDVHIRRLREKVEDDPGRPEYIETVWGIGYRWREKY</sequence>
<evidence type="ECO:0000256" key="9">
    <source>
        <dbReference type="PROSITE-ProRule" id="PRU01091"/>
    </source>
</evidence>
<evidence type="ECO:0000313" key="13">
    <source>
        <dbReference type="Proteomes" id="UP000000272"/>
    </source>
</evidence>
<protein>
    <recommendedName>
        <fullName evidence="1">Stage 0 sporulation protein A homolog</fullName>
    </recommendedName>
</protein>
<organism evidence="12 13">
    <name type="scientific">Thermosediminibacter oceani (strain ATCC BAA-1034 / DSM 16646 / JW/IW-1228P)</name>
    <dbReference type="NCBI Taxonomy" id="555079"/>
    <lineage>
        <taxon>Bacteria</taxon>
        <taxon>Bacillati</taxon>
        <taxon>Bacillota</taxon>
        <taxon>Clostridia</taxon>
        <taxon>Thermosediminibacterales</taxon>
        <taxon>Thermosediminibacteraceae</taxon>
        <taxon>Thermosediminibacter</taxon>
    </lineage>
</organism>
<keyword evidence="2 8" id="KW-0597">Phosphoprotein</keyword>
<keyword evidence="5 9" id="KW-0238">DNA-binding</keyword>
<evidence type="ECO:0000256" key="1">
    <source>
        <dbReference type="ARBA" id="ARBA00018672"/>
    </source>
</evidence>
<accession>D9S0Q4</accession>
<feature type="modified residue" description="4-aspartylphosphate" evidence="8">
    <location>
        <position position="57"/>
    </location>
</feature>
<proteinExistence type="predicted"/>
<dbReference type="eggNOG" id="COG0745">
    <property type="taxonomic scope" value="Bacteria"/>
</dbReference>
<dbReference type="PANTHER" id="PTHR48111:SF54">
    <property type="entry name" value="STAGE 0 SPORULATION PROTEIN A HOMOLOG"/>
    <property type="match status" value="1"/>
</dbReference>
<dbReference type="SUPFAM" id="SSF46894">
    <property type="entry name" value="C-terminal effector domain of the bipartite response regulators"/>
    <property type="match status" value="1"/>
</dbReference>
<comment type="function">
    <text evidence="7">May play the central regulatory role in sporulation. It may be an element of the effector pathway responsible for the activation of sporulation genes in response to nutritional stress. Spo0A may act in concert with spo0H (a sigma factor) to control the expression of some genes that are critical to the sporulation process.</text>
</comment>
<dbReference type="InterPro" id="IPR001867">
    <property type="entry name" value="OmpR/PhoB-type_DNA-bd"/>
</dbReference>
<dbReference type="SUPFAM" id="SSF52172">
    <property type="entry name" value="CheY-like"/>
    <property type="match status" value="1"/>
</dbReference>
<dbReference type="PROSITE" id="PS51755">
    <property type="entry name" value="OMPR_PHOB"/>
    <property type="match status" value="1"/>
</dbReference>
<evidence type="ECO:0000259" key="11">
    <source>
        <dbReference type="PROSITE" id="PS51755"/>
    </source>
</evidence>
<evidence type="ECO:0000256" key="3">
    <source>
        <dbReference type="ARBA" id="ARBA00023012"/>
    </source>
</evidence>
<name>D9S0Q4_THEOJ</name>
<dbReference type="InterPro" id="IPR011006">
    <property type="entry name" value="CheY-like_superfamily"/>
</dbReference>
<evidence type="ECO:0000256" key="6">
    <source>
        <dbReference type="ARBA" id="ARBA00023163"/>
    </source>
</evidence>
<dbReference type="CDD" id="cd17574">
    <property type="entry name" value="REC_OmpR"/>
    <property type="match status" value="1"/>
</dbReference>
<dbReference type="Gene3D" id="6.10.250.690">
    <property type="match status" value="1"/>
</dbReference>
<reference evidence="12 13" key="1">
    <citation type="journal article" date="2010" name="Stand. Genomic Sci.">
        <title>Complete genome sequence of Thermosediminibacter oceani type strain (JW/IW-1228P).</title>
        <authorList>
            <person name="Pitluck S."/>
            <person name="Yasawong M."/>
            <person name="Munk C."/>
            <person name="Nolan M."/>
            <person name="Lapidus A."/>
            <person name="Lucas S."/>
            <person name="Glavina Del Rio T."/>
            <person name="Tice H."/>
            <person name="Cheng J.F."/>
            <person name="Bruce D."/>
            <person name="Detter C."/>
            <person name="Tapia R."/>
            <person name="Han C."/>
            <person name="Goodwin L."/>
            <person name="Liolios K."/>
            <person name="Ivanova N."/>
            <person name="Mavromatis K."/>
            <person name="Mikhailova N."/>
            <person name="Pati A."/>
            <person name="Chen A."/>
            <person name="Palaniappan K."/>
            <person name="Land M."/>
            <person name="Hauser L."/>
            <person name="Chang Y.J."/>
            <person name="Jeffries C.D."/>
            <person name="Rohde M."/>
            <person name="Spring S."/>
            <person name="Sikorski J."/>
            <person name="Goker M."/>
            <person name="Woyke T."/>
            <person name="Bristow J."/>
            <person name="Eisen J.A."/>
            <person name="Markowitz V."/>
            <person name="Hugenholtz P."/>
            <person name="Kyrpides N.C."/>
            <person name="Klenk H.P."/>
        </authorList>
    </citation>
    <scope>NUCLEOTIDE SEQUENCE [LARGE SCALE GENOMIC DNA]</scope>
    <source>
        <strain evidence="13">ATCC BAA-1034 / DSM 16646 / JW/IW-1228P</strain>
    </source>
</reference>
<keyword evidence="4" id="KW-0805">Transcription regulation</keyword>
<dbReference type="SMART" id="SM00448">
    <property type="entry name" value="REC"/>
    <property type="match status" value="1"/>
</dbReference>
<evidence type="ECO:0000313" key="12">
    <source>
        <dbReference type="EMBL" id="ADL07068.1"/>
    </source>
</evidence>
<dbReference type="GO" id="GO:0005829">
    <property type="term" value="C:cytosol"/>
    <property type="evidence" value="ECO:0007669"/>
    <property type="project" value="TreeGrafter"/>
</dbReference>
<dbReference type="Pfam" id="PF00486">
    <property type="entry name" value="Trans_reg_C"/>
    <property type="match status" value="1"/>
</dbReference>
<evidence type="ECO:0000256" key="2">
    <source>
        <dbReference type="ARBA" id="ARBA00022553"/>
    </source>
</evidence>
<keyword evidence="6" id="KW-0804">Transcription</keyword>
<dbReference type="GO" id="GO:0000156">
    <property type="term" value="F:phosphorelay response regulator activity"/>
    <property type="evidence" value="ECO:0007669"/>
    <property type="project" value="TreeGrafter"/>
</dbReference>
<dbReference type="GO" id="GO:0000976">
    <property type="term" value="F:transcription cis-regulatory region binding"/>
    <property type="evidence" value="ECO:0007669"/>
    <property type="project" value="TreeGrafter"/>
</dbReference>
<dbReference type="STRING" id="555079.Toce_0285"/>
<dbReference type="InterPro" id="IPR001789">
    <property type="entry name" value="Sig_transdc_resp-reg_receiver"/>
</dbReference>
<feature type="domain" description="Response regulatory" evidence="10">
    <location>
        <begin position="8"/>
        <end position="122"/>
    </location>
</feature>
<keyword evidence="3" id="KW-0902">Two-component regulatory system</keyword>
<dbReference type="GO" id="GO:0006355">
    <property type="term" value="P:regulation of DNA-templated transcription"/>
    <property type="evidence" value="ECO:0007669"/>
    <property type="project" value="InterPro"/>
</dbReference>
<dbReference type="PROSITE" id="PS50110">
    <property type="entry name" value="RESPONSE_REGULATORY"/>
    <property type="match status" value="1"/>
</dbReference>
<dbReference type="Gene3D" id="1.10.10.10">
    <property type="entry name" value="Winged helix-like DNA-binding domain superfamily/Winged helix DNA-binding domain"/>
    <property type="match status" value="1"/>
</dbReference>